<dbReference type="GO" id="GO:0005524">
    <property type="term" value="F:ATP binding"/>
    <property type="evidence" value="ECO:0007669"/>
    <property type="project" value="UniProtKB-KW"/>
</dbReference>
<dbReference type="FunFam" id="1.20.1560.10:FF:000032">
    <property type="entry name" value="ATP-binding cassette sub-family C member 6"/>
    <property type="match status" value="1"/>
</dbReference>
<dbReference type="GO" id="GO:0012505">
    <property type="term" value="C:endomembrane system"/>
    <property type="evidence" value="ECO:0007669"/>
    <property type="project" value="UniProtKB-SubCell"/>
</dbReference>
<feature type="transmembrane region" description="Helical" evidence="14">
    <location>
        <begin position="74"/>
        <end position="92"/>
    </location>
</feature>
<comment type="caution">
    <text evidence="17">The sequence shown here is derived from an EMBL/GenBank/DDBJ whole genome shotgun (WGS) entry which is preliminary data.</text>
</comment>
<dbReference type="PROSITE" id="PS50929">
    <property type="entry name" value="ABC_TM1F"/>
    <property type="match status" value="2"/>
</dbReference>
<evidence type="ECO:0000256" key="11">
    <source>
        <dbReference type="ARBA" id="ARBA00024220"/>
    </source>
</evidence>
<feature type="domain" description="ABC transporter" evidence="15">
    <location>
        <begin position="1392"/>
        <end position="1639"/>
    </location>
</feature>
<keyword evidence="10 14" id="KW-0472">Membrane</keyword>
<gene>
    <name evidence="17" type="ORF">QTO34_013547</name>
</gene>
<keyword evidence="6" id="KW-0547">Nucleotide-binding</keyword>
<feature type="domain" description="ABC transmembrane type-1" evidence="16">
    <location>
        <begin position="1077"/>
        <end position="1355"/>
    </location>
</feature>
<dbReference type="PANTHER" id="PTHR24223:SF339">
    <property type="entry name" value="ATP-BINDING CASSETTE SUB-FAMILY C MEMBER 6"/>
    <property type="match status" value="1"/>
</dbReference>
<dbReference type="EMBL" id="JAULJE010000003">
    <property type="protein sequence ID" value="KAK1344843.1"/>
    <property type="molecule type" value="Genomic_DNA"/>
</dbReference>
<dbReference type="FunFam" id="3.40.50.300:FF:000997">
    <property type="entry name" value="Multidrug resistance-associated protein 1"/>
    <property type="match status" value="1"/>
</dbReference>
<dbReference type="CDD" id="cd18603">
    <property type="entry name" value="ABC_6TM_MRP1_2_3_6_D2_like"/>
    <property type="match status" value="1"/>
</dbReference>
<evidence type="ECO:0000256" key="5">
    <source>
        <dbReference type="ARBA" id="ARBA00022737"/>
    </source>
</evidence>
<feature type="region of interest" description="Disordered" evidence="13">
    <location>
        <begin position="1531"/>
        <end position="1575"/>
    </location>
</feature>
<dbReference type="PROSITE" id="PS50893">
    <property type="entry name" value="ABC_TRANSPORTER_2"/>
    <property type="match status" value="2"/>
</dbReference>
<dbReference type="InterPro" id="IPR003593">
    <property type="entry name" value="AAA+_ATPase"/>
</dbReference>
<reference evidence="17" key="1">
    <citation type="submission" date="2023-06" db="EMBL/GenBank/DDBJ databases">
        <title>Reference genome for the Northern bat (Eptesicus nilssonii), a most northern bat species.</title>
        <authorList>
            <person name="Laine V.N."/>
            <person name="Pulliainen A.T."/>
            <person name="Lilley T.M."/>
        </authorList>
    </citation>
    <scope>NUCLEOTIDE SEQUENCE</scope>
    <source>
        <strain evidence="17">BLF_Eptnil</strain>
        <tissue evidence="17">Kidney</tissue>
    </source>
</reference>
<sequence length="1643" mass="179762">MAVQGEPSVGPEVWNQTEPEPPADSLLSLCFLKTAGVWVPPMYLWALGPIYLLYIHRHGKGYLRMSSLFKTKMVLGFTLILLYTSSVSVTLWRIQQGMPQAPEFLIHPTVWLTTMTLAVFLIHMERKKGVQASGVLFGYWLLCCLLPAISTAQQAHKGHVNHPDPLLSQGCLIGTGEGAERLMAQVQLGFQSDPFRHLSTYLCLSLMVGSFCCPAWPTNPPCSLKTPSRLIHVQRLGPPSPPRPCSGGFLDGLNSIVLSQGYLLGMAPSAGRVGSVHIARTGKGEGLRLPRLVWRGYRRPLGPKDLWSVGRENSSEELVSRLEREWSRSRSAAPRHPAAAVFKRKGSLRRGGEAAEAEAFLQPKGSVRGPLLRAIWQVFRSTFLLGTLSLIVSDVFRFTVPKLLSLFLEFIGDSAAPAWKGYLIAVLMFLAACLQTLFEQQHMYRLKVLQIRLRTALTGLVYRKVLALSSGSKKTSAVGDVVNLVSVDVQRLIESVVYVNGLWLPLVWIIVCFVYLWQLLGPSALTAITVFLSLLPLNFFITKKRNHYQEEQMRQKDSRARLTSCILRNMRAVKCHGWEGAFLERVLRIRGRELRALRTSGLLFSVSLVSFQVSTFLVALVVFTVHTLVTEENAMDAEKAFVTLTVLNILNKAQAFLPFSIHSVVQSRVSFDRLAAFLCLEEVDPEAVVWSPSRGSAKEDCISVREGTFAWSRESPPCLHRINLSVPQGCLLAVVGPVGAGKSSLLSALLGELSKVEGTVNIKPGAGNSSIIAPASIPSGLIAKVSCVLGSVAYMPQEAWVQNASVVENVCFRQELDPSWLERVLEACALWPDVGSFPAGVHTQIGEQGMNLSGGQKQRVSLARAVYRKAAVYLLDDPLASLDAHVGQHIFNQVIGPNGLLRGTTRILVTHALQVLPQADWIVVLEDGAIAEMGSYQELLNRKGALVSLLDRARQPGGRGEGGSGPPLCDKTPLTLQKQNSRPALRTPEALLEAGGPWVDQRGRETNLSSFPLNNRSMKSIPEMDSTALEAQTKVALDDPERAGRPTGGDSVQYGKVKAALYLSYIRAVDTPLCLYALFLFFCQQVASFCRGYWLSLWVDDPTVDGRQPQAAMRGWVFGLLGCLQAIGLLASTITVLLGGIRASRLLFRRLLWDVARSPIGFFERTPMGNLLNRFSKETDTVDVDIPDKLRSLLIYTFGLLEVSLVVTVATPLAAVAILPLLLLYTWFQSLYVATSCQLRRMESARHSFVCSHVAETFQGGAVVRAFRAQGPFVAQNNAHMDESQRVSFPRLVADRWLAANLELLGNGLVFAAATCAVLSKAHLSAGLVGFSVSAALQVTQTLQWAVRSWTDLESSIVSVERMQDYTRTPKEAPWTLPTCAAQPPWPCGGQIEFRDLGLRHRPELPLAVRGVSFKIHAGEKVGIVGRTGAGKSTLAGGLLRLLEAAEGGVWIDGVPISHVGLHTLRSRITIILQDPILFPGSLRRNLDMLQEHTDEAIWKALETVQLRALVASLPGQLQYECADQGDDLRHTNIGPDCPTPSQPGPEAAAVSGTCPSPENPDPHPGRGHGRRGPGTELQMQAALESWFAQCTVLLIAHRLRSVMDCARVLVMDKGQVAESGSPAQLLAQKGLFYRLAQESGMV</sequence>
<feature type="transmembrane region" description="Helical" evidence="14">
    <location>
        <begin position="523"/>
        <end position="541"/>
    </location>
</feature>
<keyword evidence="5" id="KW-0677">Repeat</keyword>
<dbReference type="Pfam" id="PF24357">
    <property type="entry name" value="TMD0_ABC"/>
    <property type="match status" value="1"/>
</dbReference>
<keyword evidence="3" id="KW-0813">Transport</keyword>
<dbReference type="Gene3D" id="1.20.1560.10">
    <property type="entry name" value="ABC transporter type 1, transmembrane domain"/>
    <property type="match status" value="2"/>
</dbReference>
<dbReference type="InterPro" id="IPR003439">
    <property type="entry name" value="ABC_transporter-like_ATP-bd"/>
</dbReference>
<keyword evidence="8" id="KW-1278">Translocase</keyword>
<dbReference type="InterPro" id="IPR011527">
    <property type="entry name" value="ABC1_TM_dom"/>
</dbReference>
<dbReference type="Pfam" id="PF00005">
    <property type="entry name" value="ABC_tran"/>
    <property type="match status" value="2"/>
</dbReference>
<feature type="transmembrane region" description="Helical" evidence="14">
    <location>
        <begin position="35"/>
        <end position="54"/>
    </location>
</feature>
<feature type="transmembrane region" description="Helical" evidence="14">
    <location>
        <begin position="104"/>
        <end position="122"/>
    </location>
</feature>
<dbReference type="CDD" id="cd03244">
    <property type="entry name" value="ABCC_MRP_domain2"/>
    <property type="match status" value="1"/>
</dbReference>
<organism evidence="17 18">
    <name type="scientific">Cnephaeus nilssonii</name>
    <name type="common">Northern bat</name>
    <name type="synonym">Eptesicus nilssonii</name>
    <dbReference type="NCBI Taxonomy" id="3371016"/>
    <lineage>
        <taxon>Eukaryota</taxon>
        <taxon>Metazoa</taxon>
        <taxon>Chordata</taxon>
        <taxon>Craniata</taxon>
        <taxon>Vertebrata</taxon>
        <taxon>Euteleostomi</taxon>
        <taxon>Mammalia</taxon>
        <taxon>Eutheria</taxon>
        <taxon>Laurasiatheria</taxon>
        <taxon>Chiroptera</taxon>
        <taxon>Yangochiroptera</taxon>
        <taxon>Vespertilionidae</taxon>
        <taxon>Cnephaeus</taxon>
    </lineage>
</organism>
<evidence type="ECO:0000259" key="16">
    <source>
        <dbReference type="PROSITE" id="PS50929"/>
    </source>
</evidence>
<comment type="subcellular location">
    <subcellularLocation>
        <location evidence="1">Endomembrane system</location>
        <topology evidence="1">Multi-pass membrane protein</topology>
    </subcellularLocation>
</comment>
<dbReference type="CDD" id="cd18595">
    <property type="entry name" value="ABC_6TM_MRP1_2_3_6_D1_like"/>
    <property type="match status" value="1"/>
</dbReference>
<dbReference type="GO" id="GO:0016887">
    <property type="term" value="F:ATP hydrolysis activity"/>
    <property type="evidence" value="ECO:0007669"/>
    <property type="project" value="InterPro"/>
</dbReference>
<dbReference type="CDD" id="cd03250">
    <property type="entry name" value="ABCC_MRP_domain1"/>
    <property type="match status" value="1"/>
</dbReference>
<name>A0AA40I832_CNENI</name>
<dbReference type="Pfam" id="PF00664">
    <property type="entry name" value="ABC_membrane"/>
    <property type="match status" value="2"/>
</dbReference>
<dbReference type="SUPFAM" id="SSF90123">
    <property type="entry name" value="ABC transporter transmembrane region"/>
    <property type="match status" value="2"/>
</dbReference>
<evidence type="ECO:0000256" key="9">
    <source>
        <dbReference type="ARBA" id="ARBA00022989"/>
    </source>
</evidence>
<feature type="domain" description="ABC transmembrane type-1" evidence="16">
    <location>
        <begin position="384"/>
        <end position="666"/>
    </location>
</feature>
<dbReference type="InterPro" id="IPR050173">
    <property type="entry name" value="ABC_transporter_C-like"/>
</dbReference>
<evidence type="ECO:0000256" key="10">
    <source>
        <dbReference type="ARBA" id="ARBA00023136"/>
    </source>
</evidence>
<dbReference type="InterPro" id="IPR056227">
    <property type="entry name" value="TMD0_ABC"/>
</dbReference>
<accession>A0AA40I832</accession>
<evidence type="ECO:0000259" key="15">
    <source>
        <dbReference type="PROSITE" id="PS50893"/>
    </source>
</evidence>
<dbReference type="EC" id="7.6.2.3" evidence="11"/>
<comment type="catalytic activity">
    <reaction evidence="12">
        <text>leukotriene C4(in) + ATP + H2O = leukotriene C4(out) + ADP + phosphate + H(+)</text>
        <dbReference type="Rhea" id="RHEA:38963"/>
        <dbReference type="ChEBI" id="CHEBI:15377"/>
        <dbReference type="ChEBI" id="CHEBI:15378"/>
        <dbReference type="ChEBI" id="CHEBI:30616"/>
        <dbReference type="ChEBI" id="CHEBI:43474"/>
        <dbReference type="ChEBI" id="CHEBI:57973"/>
        <dbReference type="ChEBI" id="CHEBI:456216"/>
    </reaction>
    <physiologicalReaction direction="left-to-right" evidence="12">
        <dbReference type="Rhea" id="RHEA:38964"/>
    </physiologicalReaction>
</comment>
<proteinExistence type="inferred from homology"/>
<feature type="transmembrane region" description="Helical" evidence="14">
    <location>
        <begin position="1199"/>
        <end position="1228"/>
    </location>
</feature>
<dbReference type="Proteomes" id="UP001177744">
    <property type="component" value="Unassembled WGS sequence"/>
</dbReference>
<protein>
    <recommendedName>
        <fullName evidence="11">ABC-type glutathione-S-conjugate transporter</fullName>
        <ecNumber evidence="11">7.6.2.3</ecNumber>
    </recommendedName>
</protein>
<keyword evidence="7" id="KW-0067">ATP-binding</keyword>
<dbReference type="Gene3D" id="3.40.50.300">
    <property type="entry name" value="P-loop containing nucleotide triphosphate hydrolases"/>
    <property type="match status" value="3"/>
</dbReference>
<keyword evidence="9 14" id="KW-1133">Transmembrane helix</keyword>
<dbReference type="PROSITE" id="PS00211">
    <property type="entry name" value="ABC_TRANSPORTER_1"/>
    <property type="match status" value="1"/>
</dbReference>
<feature type="transmembrane region" description="Helical" evidence="14">
    <location>
        <begin position="419"/>
        <end position="438"/>
    </location>
</feature>
<feature type="transmembrane region" description="Helical" evidence="14">
    <location>
        <begin position="378"/>
        <end position="399"/>
    </location>
</feature>
<dbReference type="PANTHER" id="PTHR24223">
    <property type="entry name" value="ATP-BINDING CASSETTE SUB-FAMILY C"/>
    <property type="match status" value="1"/>
</dbReference>
<dbReference type="InterPro" id="IPR027417">
    <property type="entry name" value="P-loop_NTPase"/>
</dbReference>
<comment type="similarity">
    <text evidence="2">Belongs to the ABC transporter superfamily. ABCC family. Conjugate transporter (TC 3.A.1.208) subfamily.</text>
</comment>
<keyword evidence="18" id="KW-1185">Reference proteome</keyword>
<dbReference type="InterPro" id="IPR017871">
    <property type="entry name" value="ABC_transporter-like_CS"/>
</dbReference>
<evidence type="ECO:0000313" key="17">
    <source>
        <dbReference type="EMBL" id="KAK1344843.1"/>
    </source>
</evidence>
<feature type="transmembrane region" description="Helical" evidence="14">
    <location>
        <begin position="496"/>
        <end position="517"/>
    </location>
</feature>
<feature type="transmembrane region" description="Helical" evidence="14">
    <location>
        <begin position="602"/>
        <end position="629"/>
    </location>
</feature>
<evidence type="ECO:0000256" key="3">
    <source>
        <dbReference type="ARBA" id="ARBA00022448"/>
    </source>
</evidence>
<evidence type="ECO:0000256" key="8">
    <source>
        <dbReference type="ARBA" id="ARBA00022967"/>
    </source>
</evidence>
<evidence type="ECO:0000256" key="12">
    <source>
        <dbReference type="ARBA" id="ARBA00047523"/>
    </source>
</evidence>
<feature type="region of interest" description="Disordered" evidence="13">
    <location>
        <begin position="953"/>
        <end position="987"/>
    </location>
</feature>
<evidence type="ECO:0000256" key="7">
    <source>
        <dbReference type="ARBA" id="ARBA00022840"/>
    </source>
</evidence>
<evidence type="ECO:0000256" key="2">
    <source>
        <dbReference type="ARBA" id="ARBA00009726"/>
    </source>
</evidence>
<evidence type="ECO:0000256" key="6">
    <source>
        <dbReference type="ARBA" id="ARBA00022741"/>
    </source>
</evidence>
<dbReference type="FunFam" id="1.20.1560.10:FF:000001">
    <property type="entry name" value="ATP-binding cassette subfamily C member 1"/>
    <property type="match status" value="1"/>
</dbReference>
<dbReference type="SMART" id="SM00382">
    <property type="entry name" value="AAA"/>
    <property type="match status" value="2"/>
</dbReference>
<evidence type="ECO:0000256" key="4">
    <source>
        <dbReference type="ARBA" id="ARBA00022692"/>
    </source>
</evidence>
<evidence type="ECO:0000256" key="13">
    <source>
        <dbReference type="SAM" id="MobiDB-lite"/>
    </source>
</evidence>
<evidence type="ECO:0000313" key="18">
    <source>
        <dbReference type="Proteomes" id="UP001177744"/>
    </source>
</evidence>
<feature type="transmembrane region" description="Helical" evidence="14">
    <location>
        <begin position="1115"/>
        <end position="1141"/>
    </location>
</feature>
<dbReference type="GO" id="GO:0016020">
    <property type="term" value="C:membrane"/>
    <property type="evidence" value="ECO:0007669"/>
    <property type="project" value="InterPro"/>
</dbReference>
<evidence type="ECO:0000256" key="1">
    <source>
        <dbReference type="ARBA" id="ARBA00004127"/>
    </source>
</evidence>
<evidence type="ECO:0000256" key="14">
    <source>
        <dbReference type="SAM" id="Phobius"/>
    </source>
</evidence>
<dbReference type="GO" id="GO:0015431">
    <property type="term" value="F:ABC-type glutathione S-conjugate transporter activity"/>
    <property type="evidence" value="ECO:0007669"/>
    <property type="project" value="UniProtKB-EC"/>
</dbReference>
<keyword evidence="4 14" id="KW-0812">Transmembrane</keyword>
<dbReference type="SUPFAM" id="SSF52540">
    <property type="entry name" value="P-loop containing nucleoside triphosphate hydrolases"/>
    <property type="match status" value="2"/>
</dbReference>
<dbReference type="InterPro" id="IPR036640">
    <property type="entry name" value="ABC1_TM_sf"/>
</dbReference>
<feature type="domain" description="ABC transporter" evidence="15">
    <location>
        <begin position="704"/>
        <end position="952"/>
    </location>
</feature>